<dbReference type="KEGG" id="mcos:GM418_21670"/>
<evidence type="ECO:0000313" key="2">
    <source>
        <dbReference type="Proteomes" id="UP000428260"/>
    </source>
</evidence>
<dbReference type="EMBL" id="CP046401">
    <property type="protein sequence ID" value="QGY46178.1"/>
    <property type="molecule type" value="Genomic_DNA"/>
</dbReference>
<gene>
    <name evidence="1" type="ORF">GM418_21670</name>
</gene>
<sequence length="565" mass="67047">MNQSQLNRLRGDVVEKAGRDIRHQKDCDWLINKIYAETHRQVSSSTIKRFFGLIKSPFHPSRYTQETLLRFLGFKNKEEYLARFNTFEPHTANNDIWEETRRQVMQITNHSLNSLVQKTHYKNGLFVFREFANEHLNNFLESGKTATFFIAPDGFGKSTLLIQLVEKYFLQKDALYKNDIVTLVDGAIFFNLYAKNQNSEILNQLLDFKLTVGTEFYFQNHPEKQKGKLWMIIDDVDDIFFDKKRYHELAENIIRMIMGIDNGNYKVIFSCRPENMDIFLYMAQKTPYLKTCWHGVTPSNYDNYAKTNVPPFERTEIETLLNKFEFPYDFSYLEKYHTDILHIIKNPYFLRLFIESFKEVDTISEIILLKNFLQKRLFSPPYSEDKQILINQFIEICNKGKERNSVLKDKLLQVQFNDFALRELISNGILYEYNVVNHEIQSDTYLKFNQNIVFHFLLLLYWKGNNPLSNDLFKRILNYYANNQKLQCSLLKLFIHLTIHQKNFELIKKILTDIDRNSSDSKSAECLIPLFKTIRDALMANKHVRETLIPWFYTTNTGKQILDKA</sequence>
<evidence type="ECO:0000313" key="1">
    <source>
        <dbReference type="EMBL" id="QGY46178.1"/>
    </source>
</evidence>
<name>A0A6I6JYD7_9BACT</name>
<dbReference type="SUPFAM" id="SSF52540">
    <property type="entry name" value="P-loop containing nucleoside triphosphate hydrolases"/>
    <property type="match status" value="1"/>
</dbReference>
<evidence type="ECO:0008006" key="3">
    <source>
        <dbReference type="Google" id="ProtNLM"/>
    </source>
</evidence>
<reference evidence="1 2" key="1">
    <citation type="submission" date="2019-11" db="EMBL/GenBank/DDBJ databases">
        <authorList>
            <person name="Zheng R.K."/>
            <person name="Sun C.M."/>
        </authorList>
    </citation>
    <scope>NUCLEOTIDE SEQUENCE [LARGE SCALE GENOMIC DNA]</scope>
    <source>
        <strain evidence="1 2">WC007</strain>
    </source>
</reference>
<proteinExistence type="predicted"/>
<dbReference type="InterPro" id="IPR027417">
    <property type="entry name" value="P-loop_NTPase"/>
</dbReference>
<protein>
    <recommendedName>
        <fullName evidence="3">NACHT domain-containing protein</fullName>
    </recommendedName>
</protein>
<dbReference type="AlphaFoldDB" id="A0A6I6JYD7"/>
<organism evidence="1 2">
    <name type="scientific">Maribellus comscasis</name>
    <dbReference type="NCBI Taxonomy" id="2681766"/>
    <lineage>
        <taxon>Bacteria</taxon>
        <taxon>Pseudomonadati</taxon>
        <taxon>Bacteroidota</taxon>
        <taxon>Bacteroidia</taxon>
        <taxon>Marinilabiliales</taxon>
        <taxon>Prolixibacteraceae</taxon>
        <taxon>Maribellus</taxon>
    </lineage>
</organism>
<accession>A0A6I6JYD7</accession>
<dbReference type="Proteomes" id="UP000428260">
    <property type="component" value="Chromosome"/>
</dbReference>
<keyword evidence="2" id="KW-1185">Reference proteome</keyword>
<dbReference type="RefSeq" id="WP_158869314.1">
    <property type="nucleotide sequence ID" value="NZ_CP046401.1"/>
</dbReference>